<dbReference type="Proteomes" id="UP001310594">
    <property type="component" value="Unassembled WGS sequence"/>
</dbReference>
<dbReference type="Gene3D" id="1.20.1250.20">
    <property type="entry name" value="MFS general substrate transporter like domains"/>
    <property type="match status" value="1"/>
</dbReference>
<evidence type="ECO:0000313" key="9">
    <source>
        <dbReference type="EMBL" id="KAK5701790.1"/>
    </source>
</evidence>
<accession>A0AAN7WAW6</accession>
<dbReference type="InterPro" id="IPR036259">
    <property type="entry name" value="MFS_trans_sf"/>
</dbReference>
<feature type="transmembrane region" description="Helical" evidence="7">
    <location>
        <begin position="361"/>
        <end position="385"/>
    </location>
</feature>
<feature type="transmembrane region" description="Helical" evidence="7">
    <location>
        <begin position="170"/>
        <end position="190"/>
    </location>
</feature>
<evidence type="ECO:0000256" key="1">
    <source>
        <dbReference type="ARBA" id="ARBA00004141"/>
    </source>
</evidence>
<organism evidence="9 10">
    <name type="scientific">Elasticomyces elasticus</name>
    <dbReference type="NCBI Taxonomy" id="574655"/>
    <lineage>
        <taxon>Eukaryota</taxon>
        <taxon>Fungi</taxon>
        <taxon>Dikarya</taxon>
        <taxon>Ascomycota</taxon>
        <taxon>Pezizomycotina</taxon>
        <taxon>Dothideomycetes</taxon>
        <taxon>Dothideomycetidae</taxon>
        <taxon>Mycosphaerellales</taxon>
        <taxon>Teratosphaeriaceae</taxon>
        <taxon>Elasticomyces</taxon>
    </lineage>
</organism>
<feature type="transmembrane region" description="Helical" evidence="7">
    <location>
        <begin position="106"/>
        <end position="126"/>
    </location>
</feature>
<feature type="domain" description="Major facilitator superfamily (MFS) profile" evidence="8">
    <location>
        <begin position="42"/>
        <end position="473"/>
    </location>
</feature>
<comment type="similarity">
    <text evidence="6">Belongs to the major facilitator superfamily. Allantoate permease family.</text>
</comment>
<keyword evidence="4 7" id="KW-1133">Transmembrane helix</keyword>
<evidence type="ECO:0000256" key="4">
    <source>
        <dbReference type="ARBA" id="ARBA00022989"/>
    </source>
</evidence>
<feature type="transmembrane region" description="Helical" evidence="7">
    <location>
        <begin position="271"/>
        <end position="294"/>
    </location>
</feature>
<dbReference type="InterPro" id="IPR011701">
    <property type="entry name" value="MFS"/>
</dbReference>
<dbReference type="PANTHER" id="PTHR43791">
    <property type="entry name" value="PERMEASE-RELATED"/>
    <property type="match status" value="1"/>
</dbReference>
<feature type="transmembrane region" description="Helical" evidence="7">
    <location>
        <begin position="38"/>
        <end position="55"/>
    </location>
</feature>
<dbReference type="PANTHER" id="PTHR43791:SF103">
    <property type="entry name" value="MAJOR FACILITATOR SUPERFAMILY (MFS) PROFILE DOMAIN-CONTAINING PROTEIN-RELATED"/>
    <property type="match status" value="1"/>
</dbReference>
<feature type="transmembrane region" description="Helical" evidence="7">
    <location>
        <begin position="306"/>
        <end position="328"/>
    </location>
</feature>
<feature type="transmembrane region" description="Helical" evidence="7">
    <location>
        <begin position="405"/>
        <end position="426"/>
    </location>
</feature>
<dbReference type="SUPFAM" id="SSF103473">
    <property type="entry name" value="MFS general substrate transporter"/>
    <property type="match status" value="1"/>
</dbReference>
<feature type="transmembrane region" description="Helical" evidence="7">
    <location>
        <begin position="334"/>
        <end position="354"/>
    </location>
</feature>
<dbReference type="GO" id="GO:0022857">
    <property type="term" value="F:transmembrane transporter activity"/>
    <property type="evidence" value="ECO:0007669"/>
    <property type="project" value="InterPro"/>
</dbReference>
<reference evidence="9" key="1">
    <citation type="submission" date="2023-08" db="EMBL/GenBank/DDBJ databases">
        <title>Black Yeasts Isolated from many extreme environments.</title>
        <authorList>
            <person name="Coleine C."/>
            <person name="Stajich J.E."/>
            <person name="Selbmann L."/>
        </authorList>
    </citation>
    <scope>NUCLEOTIDE SEQUENCE</scope>
    <source>
        <strain evidence="9">CCFEE 5810</strain>
    </source>
</reference>
<feature type="transmembrane region" description="Helical" evidence="7">
    <location>
        <begin position="138"/>
        <end position="158"/>
    </location>
</feature>
<evidence type="ECO:0000256" key="3">
    <source>
        <dbReference type="ARBA" id="ARBA00022692"/>
    </source>
</evidence>
<keyword evidence="2" id="KW-0813">Transport</keyword>
<comment type="subcellular location">
    <subcellularLocation>
        <location evidence="1">Membrane</location>
        <topology evidence="1">Multi-pass membrane protein</topology>
    </subcellularLocation>
</comment>
<evidence type="ECO:0000256" key="6">
    <source>
        <dbReference type="ARBA" id="ARBA00037968"/>
    </source>
</evidence>
<dbReference type="AlphaFoldDB" id="A0AAN7WAW6"/>
<dbReference type="FunFam" id="1.20.1250.20:FF:000064">
    <property type="entry name" value="MFS allantoate transporter"/>
    <property type="match status" value="1"/>
</dbReference>
<evidence type="ECO:0000256" key="5">
    <source>
        <dbReference type="ARBA" id="ARBA00023136"/>
    </source>
</evidence>
<dbReference type="InterPro" id="IPR020846">
    <property type="entry name" value="MFS_dom"/>
</dbReference>
<keyword evidence="5 7" id="KW-0472">Membrane</keyword>
<evidence type="ECO:0000256" key="7">
    <source>
        <dbReference type="SAM" id="Phobius"/>
    </source>
</evidence>
<evidence type="ECO:0000259" key="8">
    <source>
        <dbReference type="PROSITE" id="PS50850"/>
    </source>
</evidence>
<dbReference type="GO" id="GO:0016020">
    <property type="term" value="C:membrane"/>
    <property type="evidence" value="ECO:0007669"/>
    <property type="project" value="UniProtKB-SubCell"/>
</dbReference>
<dbReference type="PROSITE" id="PS50850">
    <property type="entry name" value="MFS"/>
    <property type="match status" value="1"/>
</dbReference>
<dbReference type="EMBL" id="JAVRQU010000006">
    <property type="protein sequence ID" value="KAK5701790.1"/>
    <property type="molecule type" value="Genomic_DNA"/>
</dbReference>
<dbReference type="Pfam" id="PF07690">
    <property type="entry name" value="MFS_1"/>
    <property type="match status" value="1"/>
</dbReference>
<proteinExistence type="inferred from homology"/>
<keyword evidence="3 7" id="KW-0812">Transmembrane</keyword>
<gene>
    <name evidence="9" type="ORF">LTR97_004608</name>
</gene>
<comment type="caution">
    <text evidence="9">The sequence shown here is derived from an EMBL/GenBank/DDBJ whole genome shotgun (WGS) entry which is preliminary data.</text>
</comment>
<name>A0AAN7WAW6_9PEZI</name>
<protein>
    <recommendedName>
        <fullName evidence="8">Major facilitator superfamily (MFS) profile domain-containing protein</fullName>
    </recommendedName>
</protein>
<sequence length="473" mass="52306">MTPALEKSAVETDTSHVQEDAVEYYIAPSEDARVRRRIDWFIMPAMVIVFFFQFLDKQTINYASVFGLSKTLHLSGQDFSWAVSLFYFGQLTAQFPSAYFVSRLPVTRVVGVSICAWGAAEMCIAASPNFAGLAATRFFLGLCEGAASPGFVIITSNWYKRAEHPVRVAWWQSCSGLSQILGAVIMYLVGRASGLALENWRVMFLICGGATIVAGVSFALFMPKNTTTAWFLKPQDRIIATERLALDRATLDRSQFNAAQVKEALMDVQTWLLFCMGLFICIPSPILKFSSLVISGFGFDKFQTMLVGLPGGALQIITIWTAAIGMRHTHNKRWLWGILLTCVPFLGVILLMTLPKSAGWGIVVSTWLAACSSSLMVVSLSLAASNVKGNTKKSTAEDAPRYMKGLISSVVSWVLLIMTYTTYYFVMKRENARRDRLAAAVIVDEKVDASAQLGVATDSDMTDREDLKFRYTV</sequence>
<feature type="transmembrane region" description="Helical" evidence="7">
    <location>
        <begin position="202"/>
        <end position="222"/>
    </location>
</feature>
<evidence type="ECO:0000313" key="10">
    <source>
        <dbReference type="Proteomes" id="UP001310594"/>
    </source>
</evidence>
<evidence type="ECO:0000256" key="2">
    <source>
        <dbReference type="ARBA" id="ARBA00022448"/>
    </source>
</evidence>